<evidence type="ECO:0000256" key="1">
    <source>
        <dbReference type="ARBA" id="ARBA00004651"/>
    </source>
</evidence>
<dbReference type="Pfam" id="PF02421">
    <property type="entry name" value="FeoB_N"/>
    <property type="match status" value="1"/>
</dbReference>
<comment type="subcellular location">
    <subcellularLocation>
        <location evidence="16">Cell inner membrane</location>
        <topology evidence="16">Multi-pass membrane protein</topology>
    </subcellularLocation>
    <subcellularLocation>
        <location evidence="1">Cell membrane</location>
        <topology evidence="1">Multi-pass membrane protein</topology>
    </subcellularLocation>
</comment>
<dbReference type="GO" id="GO:0015093">
    <property type="term" value="F:ferrous iron transmembrane transporter activity"/>
    <property type="evidence" value="ECO:0007669"/>
    <property type="project" value="UniProtKB-UniRule"/>
</dbReference>
<dbReference type="SUPFAM" id="SSF52540">
    <property type="entry name" value="P-loop containing nucleoside triphosphate hydrolases"/>
    <property type="match status" value="1"/>
</dbReference>
<evidence type="ECO:0000256" key="2">
    <source>
        <dbReference type="ARBA" id="ARBA00022448"/>
    </source>
</evidence>
<feature type="binding site" evidence="14">
    <location>
        <begin position="57"/>
        <end position="61"/>
    </location>
    <ligand>
        <name>GTP</name>
        <dbReference type="ChEBI" id="CHEBI:37565"/>
        <label>1</label>
    </ligand>
</feature>
<evidence type="ECO:0000256" key="6">
    <source>
        <dbReference type="ARBA" id="ARBA00022741"/>
    </source>
</evidence>
<dbReference type="PRINTS" id="PR00326">
    <property type="entry name" value="GTP1OBG"/>
</dbReference>
<dbReference type="Gene3D" id="3.40.50.300">
    <property type="entry name" value="P-loop containing nucleotide triphosphate hydrolases"/>
    <property type="match status" value="1"/>
</dbReference>
<feature type="transmembrane region" description="Helical" evidence="16">
    <location>
        <begin position="663"/>
        <end position="684"/>
    </location>
</feature>
<dbReference type="Pfam" id="PF17910">
    <property type="entry name" value="FeoB_Cyto"/>
    <property type="match status" value="1"/>
</dbReference>
<feature type="transmembrane region" description="Helical" evidence="16">
    <location>
        <begin position="429"/>
        <end position="451"/>
    </location>
</feature>
<dbReference type="PANTHER" id="PTHR43185:SF1">
    <property type="entry name" value="FE(2+) TRANSPORTER FEOB"/>
    <property type="match status" value="1"/>
</dbReference>
<evidence type="ECO:0000256" key="13">
    <source>
        <dbReference type="NCBIfam" id="TIGR00437"/>
    </source>
</evidence>
<feature type="transmembrane region" description="Helical" evidence="16">
    <location>
        <begin position="303"/>
        <end position="328"/>
    </location>
</feature>
<evidence type="ECO:0000256" key="16">
    <source>
        <dbReference type="RuleBase" id="RU362098"/>
    </source>
</evidence>
<feature type="binding site" evidence="15">
    <location>
        <position position="44"/>
    </location>
    <ligand>
        <name>Mg(2+)</name>
        <dbReference type="ChEBI" id="CHEBI:18420"/>
        <label>2</label>
    </ligand>
</feature>
<dbReference type="InterPro" id="IPR050860">
    <property type="entry name" value="FeoB_GTPase"/>
</dbReference>
<keyword evidence="15" id="KW-0460">Magnesium</keyword>
<gene>
    <name evidence="18" type="ordered locus">A2cp1_2387</name>
</gene>
<evidence type="ECO:0000256" key="9">
    <source>
        <dbReference type="ARBA" id="ARBA00023065"/>
    </source>
</evidence>
<comment type="similarity">
    <text evidence="16">Belongs to the TRAFAC class TrmE-Era-EngA-EngB-Septin-like GTPase superfamily. FeoB GTPase (TC 9.A.8) family.</text>
</comment>
<evidence type="ECO:0000256" key="7">
    <source>
        <dbReference type="ARBA" id="ARBA00022989"/>
    </source>
</evidence>
<feature type="binding site" evidence="14">
    <location>
        <begin position="32"/>
        <end position="39"/>
    </location>
    <ligand>
        <name>GTP</name>
        <dbReference type="ChEBI" id="CHEBI:37565"/>
        <label>1</label>
    </ligand>
</feature>
<dbReference type="GO" id="GO:0005886">
    <property type="term" value="C:plasma membrane"/>
    <property type="evidence" value="ECO:0007669"/>
    <property type="project" value="UniProtKB-SubCell"/>
</dbReference>
<dbReference type="InterPro" id="IPR006073">
    <property type="entry name" value="GTP-bd"/>
</dbReference>
<dbReference type="Proteomes" id="UP000007089">
    <property type="component" value="Chromosome"/>
</dbReference>
<feature type="transmembrane region" description="Helical" evidence="16">
    <location>
        <begin position="548"/>
        <end position="567"/>
    </location>
</feature>
<dbReference type="InterPro" id="IPR003373">
    <property type="entry name" value="Fe2_transport_prot-B"/>
</dbReference>
<evidence type="ECO:0000259" key="17">
    <source>
        <dbReference type="PROSITE" id="PS51711"/>
    </source>
</evidence>
<keyword evidence="15" id="KW-0479">Metal-binding</keyword>
<keyword evidence="6 14" id="KW-0547">Nucleotide-binding</keyword>
<feature type="binding site" evidence="15">
    <location>
        <position position="46"/>
    </location>
    <ligand>
        <name>Mg(2+)</name>
        <dbReference type="ChEBI" id="CHEBI:18420"/>
        <label>2</label>
    </ligand>
</feature>
<keyword evidence="2 16" id="KW-0813">Transport</keyword>
<evidence type="ECO:0000256" key="8">
    <source>
        <dbReference type="ARBA" id="ARBA00023004"/>
    </source>
</evidence>
<dbReference type="AlphaFoldDB" id="B8JB98"/>
<organism evidence="18 19">
    <name type="scientific">Anaeromyxobacter dehalogenans (strain ATCC BAA-258 / DSM 21875 / 2CP-1)</name>
    <dbReference type="NCBI Taxonomy" id="455488"/>
    <lineage>
        <taxon>Bacteria</taxon>
        <taxon>Pseudomonadati</taxon>
        <taxon>Myxococcota</taxon>
        <taxon>Myxococcia</taxon>
        <taxon>Myxococcales</taxon>
        <taxon>Cystobacterineae</taxon>
        <taxon>Anaeromyxobacteraceae</taxon>
        <taxon>Anaeromyxobacter</taxon>
    </lineage>
</organism>
<dbReference type="GO" id="GO:0046872">
    <property type="term" value="F:metal ion binding"/>
    <property type="evidence" value="ECO:0007669"/>
    <property type="project" value="UniProtKB-KW"/>
</dbReference>
<proteinExistence type="inferred from homology"/>
<evidence type="ECO:0000313" key="19">
    <source>
        <dbReference type="Proteomes" id="UP000007089"/>
    </source>
</evidence>
<feature type="transmembrane region" description="Helical" evidence="16">
    <location>
        <begin position="463"/>
        <end position="487"/>
    </location>
</feature>
<feature type="transmembrane region" description="Helical" evidence="16">
    <location>
        <begin position="388"/>
        <end position="409"/>
    </location>
</feature>
<dbReference type="Gene3D" id="1.10.287.1770">
    <property type="match status" value="1"/>
</dbReference>
<dbReference type="InterPro" id="IPR011640">
    <property type="entry name" value="Fe2_transport_prot_B_C"/>
</dbReference>
<feature type="transmembrane region" description="Helical" evidence="16">
    <location>
        <begin position="493"/>
        <end position="513"/>
    </location>
</feature>
<evidence type="ECO:0000256" key="14">
    <source>
        <dbReference type="PIRSR" id="PIRSR603373-1"/>
    </source>
</evidence>
<keyword evidence="5 16" id="KW-0812">Transmembrane</keyword>
<evidence type="ECO:0000313" key="18">
    <source>
        <dbReference type="EMBL" id="ACL65725.1"/>
    </source>
</evidence>
<dbReference type="PROSITE" id="PS51711">
    <property type="entry name" value="G_FEOB"/>
    <property type="match status" value="1"/>
</dbReference>
<dbReference type="GO" id="GO:0005525">
    <property type="term" value="F:GTP binding"/>
    <property type="evidence" value="ECO:0007669"/>
    <property type="project" value="UniProtKB-KW"/>
</dbReference>
<keyword evidence="10 14" id="KW-0342">GTP-binding</keyword>
<evidence type="ECO:0000256" key="5">
    <source>
        <dbReference type="ARBA" id="ARBA00022692"/>
    </source>
</evidence>
<evidence type="ECO:0000256" key="10">
    <source>
        <dbReference type="ARBA" id="ARBA00023134"/>
    </source>
</evidence>
<feature type="transmembrane region" description="Helical" evidence="16">
    <location>
        <begin position="631"/>
        <end position="651"/>
    </location>
</feature>
<name>B8JB98_ANAD2</name>
<comment type="function">
    <text evidence="16">Probable transporter of a GTP-driven Fe(2+) uptake system.</text>
</comment>
<dbReference type="CDD" id="cd01879">
    <property type="entry name" value="FeoB"/>
    <property type="match status" value="1"/>
</dbReference>
<evidence type="ECO:0000256" key="15">
    <source>
        <dbReference type="PIRSR" id="PIRSR603373-2"/>
    </source>
</evidence>
<dbReference type="Pfam" id="PF07670">
    <property type="entry name" value="Gate"/>
    <property type="match status" value="2"/>
</dbReference>
<feature type="binding site" evidence="14">
    <location>
        <begin position="78"/>
        <end position="81"/>
    </location>
    <ligand>
        <name>GTP</name>
        <dbReference type="ChEBI" id="CHEBI:37565"/>
        <label>1</label>
    </ligand>
</feature>
<keyword evidence="4 16" id="KW-0410">Iron transport</keyword>
<keyword evidence="11 16" id="KW-0472">Membrane</keyword>
<dbReference type="EMBL" id="CP001359">
    <property type="protein sequence ID" value="ACL65725.1"/>
    <property type="molecule type" value="Genomic_DNA"/>
</dbReference>
<evidence type="ECO:0000256" key="4">
    <source>
        <dbReference type="ARBA" id="ARBA00022496"/>
    </source>
</evidence>
<accession>B8JB98</accession>
<dbReference type="PANTHER" id="PTHR43185">
    <property type="entry name" value="FERROUS IRON TRANSPORT PROTEIN B"/>
    <property type="match status" value="1"/>
</dbReference>
<feature type="domain" description="FeoB-type G" evidence="17">
    <location>
        <begin position="25"/>
        <end position="187"/>
    </location>
</feature>
<dbReference type="InterPro" id="IPR041069">
    <property type="entry name" value="FeoB_Cyto"/>
</dbReference>
<protein>
    <recommendedName>
        <fullName evidence="12 13">Ferrous iron transport protein B</fullName>
    </recommendedName>
</protein>
<feature type="binding site" evidence="15">
    <location>
        <position position="47"/>
    </location>
    <ligand>
        <name>Mg(2+)</name>
        <dbReference type="ChEBI" id="CHEBI:18420"/>
        <label>2</label>
    </ligand>
</feature>
<dbReference type="InterPro" id="IPR011642">
    <property type="entry name" value="Gate_dom"/>
</dbReference>
<keyword evidence="3" id="KW-1003">Cell membrane</keyword>
<feature type="binding site" evidence="14">
    <location>
        <begin position="138"/>
        <end position="141"/>
    </location>
    <ligand>
        <name>GTP</name>
        <dbReference type="ChEBI" id="CHEBI:37565"/>
        <label>1</label>
    </ligand>
</feature>
<dbReference type="NCBIfam" id="TIGR00437">
    <property type="entry name" value="feoB"/>
    <property type="match status" value="1"/>
</dbReference>
<keyword evidence="9" id="KW-0406">Ion transport</keyword>
<dbReference type="KEGG" id="acp:A2cp1_2387"/>
<dbReference type="Pfam" id="PF07664">
    <property type="entry name" value="FeoB_C"/>
    <property type="match status" value="1"/>
</dbReference>
<keyword evidence="8 16" id="KW-0408">Iron</keyword>
<dbReference type="RefSeq" id="WP_012633535.1">
    <property type="nucleotide sequence ID" value="NC_011891.1"/>
</dbReference>
<sequence length="688" mass="74268">MTPPPPEAAARHEADLDRKQVVSAARSVILVGNPNVGKSVLFGALTGKYVTVSNYPGTTVEVTRGSATIEGRPWHVMDTPGTNNLLPMSEDEQVTRDILLVERDYVCLQVCDAKNLRRGLLLSAQLAEAEIPFALALNMADEAEGRGIRIDEAALSKALQIDVVRTVAVQRKGLATLQARLASARPSPWRPTYDAAIEAAIARVQPSMPRGGIGPRALAVMALVGDDSLRAHVAGKLSAVELARIDETRRALAARYPESLRFVIARQRLAAVDRLHDAVLTKGDASAASGFARRLGAWSTHPLWGLPILAVVLAVAYLFVGDFGAGTAVDFLENTVFHEYLIPWTDHLVRWIVPAGAVQTFLVGPPGVPPLEHSGFLIGKYGLVSMGLSYGVAIVLPIVTTFFIAFSILEDSGYLPRLAVMVNKVFKRMGLNGKAVLPMVLGLGCDTMATMTARIMETRKERVIVTLLLALAVPCSAQMAVILAMTAGLSAGATAWFVGTLLLVIFLVGWLAAKVLPGRGSDFILELPPLRLPQASNIAVKTSARIEWYLREALPLFVLGTLILWVLDRFHGLAVLERAAAPVVVGMLDLPPEAATAFILGFLRRDYAAAGLFRHFQPYMQAGTMTWSMEIQVVVALVTITLFVPCIANFFMILKERGWKTGLAIMGFIVPFAFGVGAAVNQLMRLVH</sequence>
<evidence type="ECO:0000256" key="12">
    <source>
        <dbReference type="ARBA" id="ARBA00031200"/>
    </source>
</evidence>
<keyword evidence="7 16" id="KW-1133">Transmembrane helix</keyword>
<evidence type="ECO:0000256" key="11">
    <source>
        <dbReference type="ARBA" id="ARBA00023136"/>
    </source>
</evidence>
<keyword evidence="19" id="KW-1185">Reference proteome</keyword>
<dbReference type="InterPro" id="IPR030389">
    <property type="entry name" value="G_FEOB_dom"/>
</dbReference>
<dbReference type="HOGENOM" id="CLU_013350_6_0_7"/>
<evidence type="ECO:0000256" key="3">
    <source>
        <dbReference type="ARBA" id="ARBA00022475"/>
    </source>
</evidence>
<reference evidence="18" key="1">
    <citation type="submission" date="2009-01" db="EMBL/GenBank/DDBJ databases">
        <title>Complete sequence of Anaeromyxobacter dehalogenans 2CP-1.</title>
        <authorList>
            <consortium name="US DOE Joint Genome Institute"/>
            <person name="Lucas S."/>
            <person name="Copeland A."/>
            <person name="Lapidus A."/>
            <person name="Glavina del Rio T."/>
            <person name="Dalin E."/>
            <person name="Tice H."/>
            <person name="Bruce D."/>
            <person name="Goodwin L."/>
            <person name="Pitluck S."/>
            <person name="Saunders E."/>
            <person name="Brettin T."/>
            <person name="Detter J.C."/>
            <person name="Han C."/>
            <person name="Larimer F."/>
            <person name="Land M."/>
            <person name="Hauser L."/>
            <person name="Kyrpides N."/>
            <person name="Ovchinnikova G."/>
            <person name="Beliaev A.S."/>
            <person name="Richardson P."/>
        </authorList>
    </citation>
    <scope>NUCLEOTIDE SEQUENCE</scope>
    <source>
        <strain evidence="18">2CP-1</strain>
    </source>
</reference>
<dbReference type="InterPro" id="IPR027417">
    <property type="entry name" value="P-loop_NTPase"/>
</dbReference>